<dbReference type="InParanoid" id="A0A0P0VP55"/>
<reference evidence="3" key="1">
    <citation type="journal article" date="2005" name="Nature">
        <title>The map-based sequence of the rice genome.</title>
        <authorList>
            <consortium name="International rice genome sequencing project (IRGSP)"/>
            <person name="Matsumoto T."/>
            <person name="Wu J."/>
            <person name="Kanamori H."/>
            <person name="Katayose Y."/>
            <person name="Fujisawa M."/>
            <person name="Namiki N."/>
            <person name="Mizuno H."/>
            <person name="Yamamoto K."/>
            <person name="Antonio B.A."/>
            <person name="Baba T."/>
            <person name="Sakata K."/>
            <person name="Nagamura Y."/>
            <person name="Aoki H."/>
            <person name="Arikawa K."/>
            <person name="Arita K."/>
            <person name="Bito T."/>
            <person name="Chiden Y."/>
            <person name="Fujitsuka N."/>
            <person name="Fukunaka R."/>
            <person name="Hamada M."/>
            <person name="Harada C."/>
            <person name="Hayashi A."/>
            <person name="Hijishita S."/>
            <person name="Honda M."/>
            <person name="Hosokawa S."/>
            <person name="Ichikawa Y."/>
            <person name="Idonuma A."/>
            <person name="Iijima M."/>
            <person name="Ikeda M."/>
            <person name="Ikeno M."/>
            <person name="Ito K."/>
            <person name="Ito S."/>
            <person name="Ito T."/>
            <person name="Ito Y."/>
            <person name="Ito Y."/>
            <person name="Iwabuchi A."/>
            <person name="Kamiya K."/>
            <person name="Karasawa W."/>
            <person name="Kurita K."/>
            <person name="Katagiri S."/>
            <person name="Kikuta A."/>
            <person name="Kobayashi H."/>
            <person name="Kobayashi N."/>
            <person name="Machita K."/>
            <person name="Maehara T."/>
            <person name="Masukawa M."/>
            <person name="Mizubayashi T."/>
            <person name="Mukai Y."/>
            <person name="Nagasaki H."/>
            <person name="Nagata Y."/>
            <person name="Naito S."/>
            <person name="Nakashima M."/>
            <person name="Nakama Y."/>
            <person name="Nakamichi Y."/>
            <person name="Nakamura M."/>
            <person name="Meguro A."/>
            <person name="Negishi M."/>
            <person name="Ohta I."/>
            <person name="Ohta T."/>
            <person name="Okamoto M."/>
            <person name="Ono N."/>
            <person name="Saji S."/>
            <person name="Sakaguchi M."/>
            <person name="Sakai K."/>
            <person name="Shibata M."/>
            <person name="Shimokawa T."/>
            <person name="Song J."/>
            <person name="Takazaki Y."/>
            <person name="Terasawa K."/>
            <person name="Tsugane M."/>
            <person name="Tsuji K."/>
            <person name="Ueda S."/>
            <person name="Waki K."/>
            <person name="Yamagata H."/>
            <person name="Yamamoto M."/>
            <person name="Yamamoto S."/>
            <person name="Yamane H."/>
            <person name="Yoshiki S."/>
            <person name="Yoshihara R."/>
            <person name="Yukawa K."/>
            <person name="Zhong H."/>
            <person name="Yano M."/>
            <person name="Yuan Q."/>
            <person name="Ouyang S."/>
            <person name="Liu J."/>
            <person name="Jones K.M."/>
            <person name="Gansberger K."/>
            <person name="Moffat K."/>
            <person name="Hill J."/>
            <person name="Bera J."/>
            <person name="Fadrosh D."/>
            <person name="Jin S."/>
            <person name="Johri S."/>
            <person name="Kim M."/>
            <person name="Overton L."/>
            <person name="Reardon M."/>
            <person name="Tsitrin T."/>
            <person name="Vuong H."/>
            <person name="Weaver B."/>
            <person name="Ciecko A."/>
            <person name="Tallon L."/>
            <person name="Jackson J."/>
            <person name="Pai G."/>
            <person name="Aken S.V."/>
            <person name="Utterback T."/>
            <person name="Reidmuller S."/>
            <person name="Feldblyum T."/>
            <person name="Hsiao J."/>
            <person name="Zismann V."/>
            <person name="Iobst S."/>
            <person name="de Vazeille A.R."/>
            <person name="Buell C.R."/>
            <person name="Ying K."/>
            <person name="Li Y."/>
            <person name="Lu T."/>
            <person name="Huang Y."/>
            <person name="Zhao Q."/>
            <person name="Feng Q."/>
            <person name="Zhang L."/>
            <person name="Zhu J."/>
            <person name="Weng Q."/>
            <person name="Mu J."/>
            <person name="Lu Y."/>
            <person name="Fan D."/>
            <person name="Liu Y."/>
            <person name="Guan J."/>
            <person name="Zhang Y."/>
            <person name="Yu S."/>
            <person name="Liu X."/>
            <person name="Zhang Y."/>
            <person name="Hong G."/>
            <person name="Han B."/>
            <person name="Choisne N."/>
            <person name="Demange N."/>
            <person name="Orjeda G."/>
            <person name="Samain S."/>
            <person name="Cattolico L."/>
            <person name="Pelletier E."/>
            <person name="Couloux A."/>
            <person name="Segurens B."/>
            <person name="Wincker P."/>
            <person name="D'Hont A."/>
            <person name="Scarpelli C."/>
            <person name="Weissenbach J."/>
            <person name="Salanoubat M."/>
            <person name="Quetier F."/>
            <person name="Yu Y."/>
            <person name="Kim H.R."/>
            <person name="Rambo T."/>
            <person name="Currie J."/>
            <person name="Collura K."/>
            <person name="Luo M."/>
            <person name="Yang T."/>
            <person name="Ammiraju J.S.S."/>
            <person name="Engler F."/>
            <person name="Soderlund C."/>
            <person name="Wing R.A."/>
            <person name="Palmer L.E."/>
            <person name="de la Bastide M."/>
            <person name="Spiegel L."/>
            <person name="Nascimento L."/>
            <person name="Zutavern T."/>
            <person name="O'Shaughnessy A."/>
            <person name="Dike S."/>
            <person name="Dedhia N."/>
            <person name="Preston R."/>
            <person name="Balija V."/>
            <person name="McCombie W.R."/>
            <person name="Chow T."/>
            <person name="Chen H."/>
            <person name="Chung M."/>
            <person name="Chen C."/>
            <person name="Shaw J."/>
            <person name="Wu H."/>
            <person name="Hsiao K."/>
            <person name="Chao Y."/>
            <person name="Chu M."/>
            <person name="Cheng C."/>
            <person name="Hour A."/>
            <person name="Lee P."/>
            <person name="Lin S."/>
            <person name="Lin Y."/>
            <person name="Liou J."/>
            <person name="Liu S."/>
            <person name="Hsing Y."/>
            <person name="Raghuvanshi S."/>
            <person name="Mohanty A."/>
            <person name="Bharti A.K."/>
            <person name="Gaur A."/>
            <person name="Gupta V."/>
            <person name="Kumar D."/>
            <person name="Ravi V."/>
            <person name="Vij S."/>
            <person name="Kapur A."/>
            <person name="Khurana P."/>
            <person name="Khurana P."/>
            <person name="Khurana J.P."/>
            <person name="Tyagi A.K."/>
            <person name="Gaikwad K."/>
            <person name="Singh A."/>
            <person name="Dalal V."/>
            <person name="Srivastava S."/>
            <person name="Dixit A."/>
            <person name="Pal A.K."/>
            <person name="Ghazi I.A."/>
            <person name="Yadav M."/>
            <person name="Pandit A."/>
            <person name="Bhargava A."/>
            <person name="Sureshbabu K."/>
            <person name="Batra K."/>
            <person name="Sharma T.R."/>
            <person name="Mohapatra T."/>
            <person name="Singh N.K."/>
            <person name="Messing J."/>
            <person name="Nelson A.B."/>
            <person name="Fuks G."/>
            <person name="Kavchok S."/>
            <person name="Keizer G."/>
            <person name="Linton E."/>
            <person name="Llaca V."/>
            <person name="Song R."/>
            <person name="Tanyolac B."/>
            <person name="Young S."/>
            <person name="Ho-Il K."/>
            <person name="Hahn J.H."/>
            <person name="Sangsakoo G."/>
            <person name="Vanavichit A."/>
            <person name="de Mattos Luiz.A.T."/>
            <person name="Zimmer P.D."/>
            <person name="Malone G."/>
            <person name="Dellagostin O."/>
            <person name="de Oliveira A.C."/>
            <person name="Bevan M."/>
            <person name="Bancroft I."/>
            <person name="Minx P."/>
            <person name="Cordum H."/>
            <person name="Wilson R."/>
            <person name="Cheng Z."/>
            <person name="Jin W."/>
            <person name="Jiang J."/>
            <person name="Leong S.A."/>
            <person name="Iwama H."/>
            <person name="Gojobori T."/>
            <person name="Itoh T."/>
            <person name="Niimura Y."/>
            <person name="Fujii Y."/>
            <person name="Habara T."/>
            <person name="Sakai H."/>
            <person name="Sato Y."/>
            <person name="Wilson G."/>
            <person name="Kumar K."/>
            <person name="McCouch S."/>
            <person name="Juretic N."/>
            <person name="Hoen D."/>
            <person name="Wright S."/>
            <person name="Bruskiewich R."/>
            <person name="Bureau T."/>
            <person name="Miyao A."/>
            <person name="Hirochika H."/>
            <person name="Nishikawa T."/>
            <person name="Kadowaki K."/>
            <person name="Sugiura M."/>
            <person name="Burr B."/>
            <person name="Sasaki T."/>
        </authorList>
    </citation>
    <scope>NUCLEOTIDE SEQUENCE [LARGE SCALE GENOMIC DNA]</scope>
    <source>
        <strain evidence="3">cv. Nipponbare</strain>
    </source>
</reference>
<gene>
    <name evidence="2" type="ordered locus">Os02g0729566</name>
    <name evidence="2" type="ORF">OSNPB_020729566</name>
</gene>
<feature type="region of interest" description="Disordered" evidence="1">
    <location>
        <begin position="26"/>
        <end position="70"/>
    </location>
</feature>
<organism evidence="2 3">
    <name type="scientific">Oryza sativa subsp. japonica</name>
    <name type="common">Rice</name>
    <dbReference type="NCBI Taxonomy" id="39947"/>
    <lineage>
        <taxon>Eukaryota</taxon>
        <taxon>Viridiplantae</taxon>
        <taxon>Streptophyta</taxon>
        <taxon>Embryophyta</taxon>
        <taxon>Tracheophyta</taxon>
        <taxon>Spermatophyta</taxon>
        <taxon>Magnoliopsida</taxon>
        <taxon>Liliopsida</taxon>
        <taxon>Poales</taxon>
        <taxon>Poaceae</taxon>
        <taxon>BOP clade</taxon>
        <taxon>Oryzoideae</taxon>
        <taxon>Oryzeae</taxon>
        <taxon>Oryzinae</taxon>
        <taxon>Oryza</taxon>
        <taxon>Oryza sativa</taxon>
    </lineage>
</organism>
<dbReference type="EMBL" id="AP014958">
    <property type="protein sequence ID" value="BAS80731.1"/>
    <property type="molecule type" value="Genomic_DNA"/>
</dbReference>
<reference evidence="2 3" key="3">
    <citation type="journal article" date="2013" name="Rice">
        <title>Improvement of the Oryza sativa Nipponbare reference genome using next generation sequence and optical map data.</title>
        <authorList>
            <person name="Kawahara Y."/>
            <person name="de la Bastide M."/>
            <person name="Hamilton J.P."/>
            <person name="Kanamori H."/>
            <person name="McCombie W.R."/>
            <person name="Ouyang S."/>
            <person name="Schwartz D.C."/>
            <person name="Tanaka T."/>
            <person name="Wu J."/>
            <person name="Zhou S."/>
            <person name="Childs K.L."/>
            <person name="Davidson R.M."/>
            <person name="Lin H."/>
            <person name="Quesada-Ocampo L."/>
            <person name="Vaillancourt B."/>
            <person name="Sakai H."/>
            <person name="Lee S.S."/>
            <person name="Kim J."/>
            <person name="Numa H."/>
            <person name="Itoh T."/>
            <person name="Buell C.R."/>
            <person name="Matsumoto T."/>
        </authorList>
    </citation>
    <scope>NUCLEOTIDE SEQUENCE [LARGE SCALE GENOMIC DNA]</scope>
    <source>
        <strain evidence="3">cv. Nipponbare</strain>
    </source>
</reference>
<evidence type="ECO:0000313" key="3">
    <source>
        <dbReference type="Proteomes" id="UP000059680"/>
    </source>
</evidence>
<evidence type="ECO:0000313" key="2">
    <source>
        <dbReference type="EMBL" id="BAS80731.1"/>
    </source>
</evidence>
<dbReference type="Proteomes" id="UP000059680">
    <property type="component" value="Chromosome 2"/>
</dbReference>
<protein>
    <submittedName>
        <fullName evidence="2">Os02g0729566 protein</fullName>
    </submittedName>
</protein>
<evidence type="ECO:0000256" key="1">
    <source>
        <dbReference type="SAM" id="MobiDB-lite"/>
    </source>
</evidence>
<sequence length="109" mass="12127">MRAILSVSVSLLRRKMRQPRWTRCIHARPSTTPQSMSASTANTSEMSPVRPAPVSSSAVNPSSAIGRVGPFHIPRDCKEAMYAIRKSQLRRTLVPESRNHQENPPTCSM</sequence>
<dbReference type="AlphaFoldDB" id="A0A0P0VP55"/>
<name>A0A0P0VP55_ORYSJ</name>
<reference evidence="2 3" key="2">
    <citation type="journal article" date="2013" name="Plant Cell Physiol.">
        <title>Rice Annotation Project Database (RAP-DB): an integrative and interactive database for rice genomics.</title>
        <authorList>
            <person name="Sakai H."/>
            <person name="Lee S.S."/>
            <person name="Tanaka T."/>
            <person name="Numa H."/>
            <person name="Kim J."/>
            <person name="Kawahara Y."/>
            <person name="Wakimoto H."/>
            <person name="Yang C.C."/>
            <person name="Iwamoto M."/>
            <person name="Abe T."/>
            <person name="Yamada Y."/>
            <person name="Muto A."/>
            <person name="Inokuchi H."/>
            <person name="Ikemura T."/>
            <person name="Matsumoto T."/>
            <person name="Sasaki T."/>
            <person name="Itoh T."/>
        </authorList>
    </citation>
    <scope>NUCLEOTIDE SEQUENCE [LARGE SCALE GENOMIC DNA]</scope>
    <source>
        <strain evidence="3">cv. Nipponbare</strain>
    </source>
</reference>
<accession>A0A0P0VP55</accession>
<feature type="compositionally biased region" description="Polar residues" evidence="1">
    <location>
        <begin position="29"/>
        <end position="46"/>
    </location>
</feature>
<dbReference type="PaxDb" id="39947-A0A0P0VP55"/>
<proteinExistence type="predicted"/>
<feature type="compositionally biased region" description="Low complexity" evidence="1">
    <location>
        <begin position="47"/>
        <end position="64"/>
    </location>
</feature>
<keyword evidence="3" id="KW-1185">Reference proteome</keyword>